<gene>
    <name evidence="5" type="ORF">SAMN05192532_102206</name>
</gene>
<dbReference type="InterPro" id="IPR050259">
    <property type="entry name" value="SDR"/>
</dbReference>
<protein>
    <submittedName>
        <fullName evidence="5">3-hydroxybutyrate dehydrogenase/3-oxoacyl-[acyl-carrier protein] reductase</fullName>
    </submittedName>
</protein>
<keyword evidence="2" id="KW-0560">Oxidoreductase</keyword>
<dbReference type="GO" id="GO:0008206">
    <property type="term" value="P:bile acid metabolic process"/>
    <property type="evidence" value="ECO:0007669"/>
    <property type="project" value="UniProtKB-ARBA"/>
</dbReference>
<dbReference type="InterPro" id="IPR057326">
    <property type="entry name" value="KR_dom"/>
</dbReference>
<dbReference type="CDD" id="cd05233">
    <property type="entry name" value="SDR_c"/>
    <property type="match status" value="1"/>
</dbReference>
<organism evidence="5 6">
    <name type="scientific">Alteribacillus iranensis</name>
    <dbReference type="NCBI Taxonomy" id="930128"/>
    <lineage>
        <taxon>Bacteria</taxon>
        <taxon>Bacillati</taxon>
        <taxon>Bacillota</taxon>
        <taxon>Bacilli</taxon>
        <taxon>Bacillales</taxon>
        <taxon>Bacillaceae</taxon>
        <taxon>Alteribacillus</taxon>
    </lineage>
</organism>
<comment type="similarity">
    <text evidence="1 3">Belongs to the short-chain dehydrogenases/reductases (SDR) family.</text>
</comment>
<dbReference type="InterPro" id="IPR036291">
    <property type="entry name" value="NAD(P)-bd_dom_sf"/>
</dbReference>
<evidence type="ECO:0000259" key="4">
    <source>
        <dbReference type="SMART" id="SM00822"/>
    </source>
</evidence>
<dbReference type="PANTHER" id="PTHR42879">
    <property type="entry name" value="3-OXOACYL-(ACYL-CARRIER-PROTEIN) REDUCTASE"/>
    <property type="match status" value="1"/>
</dbReference>
<dbReference type="PANTHER" id="PTHR42879:SF2">
    <property type="entry name" value="3-OXOACYL-[ACYL-CARRIER-PROTEIN] REDUCTASE FABG"/>
    <property type="match status" value="1"/>
</dbReference>
<dbReference type="PRINTS" id="PR00081">
    <property type="entry name" value="GDHRDH"/>
</dbReference>
<dbReference type="STRING" id="930128.SAMN05192532_102206"/>
<dbReference type="FunFam" id="3.40.50.720:FF:000084">
    <property type="entry name" value="Short-chain dehydrogenase reductase"/>
    <property type="match status" value="1"/>
</dbReference>
<feature type="domain" description="Ketoreductase" evidence="4">
    <location>
        <begin position="11"/>
        <end position="183"/>
    </location>
</feature>
<name>A0A1I2BBH9_9BACI</name>
<proteinExistence type="inferred from homology"/>
<evidence type="ECO:0000313" key="5">
    <source>
        <dbReference type="EMBL" id="SFE53524.1"/>
    </source>
</evidence>
<evidence type="ECO:0000256" key="3">
    <source>
        <dbReference type="RuleBase" id="RU000363"/>
    </source>
</evidence>
<evidence type="ECO:0000256" key="2">
    <source>
        <dbReference type="ARBA" id="ARBA00023002"/>
    </source>
</evidence>
<dbReference type="PRINTS" id="PR00080">
    <property type="entry name" value="SDRFAMILY"/>
</dbReference>
<dbReference type="SMART" id="SM00822">
    <property type="entry name" value="PKS_KR"/>
    <property type="match status" value="1"/>
</dbReference>
<dbReference type="Proteomes" id="UP000199516">
    <property type="component" value="Unassembled WGS sequence"/>
</dbReference>
<evidence type="ECO:0000256" key="1">
    <source>
        <dbReference type="ARBA" id="ARBA00006484"/>
    </source>
</evidence>
<accession>A0A1I2BBH9</accession>
<dbReference type="InterPro" id="IPR002347">
    <property type="entry name" value="SDR_fam"/>
</dbReference>
<dbReference type="EMBL" id="FONT01000002">
    <property type="protein sequence ID" value="SFE53524.1"/>
    <property type="molecule type" value="Genomic_DNA"/>
</dbReference>
<dbReference type="PROSITE" id="PS00061">
    <property type="entry name" value="ADH_SHORT"/>
    <property type="match status" value="1"/>
</dbReference>
<dbReference type="InterPro" id="IPR020904">
    <property type="entry name" value="Sc_DH/Rdtase_CS"/>
</dbReference>
<sequence>MIFSDTALSGKHVIITGATGDIGGEIAKVVTAMGAKVSLTGRNEDKLNKLKAEPERSAREENIFIQPAELNDAADRERMVDAMERKNGSIHGLVNCAGVVKRSMVTDMTEEMLHHVMTVNFTSTVLLTQLVYKKMIPNESGSIVNIASLSGLRGTIGNAMYASSKFALIGFTQSLALEAIQHNINVNAICPGFVEGQMARDVIEYKARENNISYEEQKKITSNTIPSGALTQPEEIANITGFLLTGIATNVVGESIKISGGSVV</sequence>
<dbReference type="GO" id="GO:0016491">
    <property type="term" value="F:oxidoreductase activity"/>
    <property type="evidence" value="ECO:0007669"/>
    <property type="project" value="UniProtKB-KW"/>
</dbReference>
<keyword evidence="6" id="KW-1185">Reference proteome</keyword>
<reference evidence="5 6" key="1">
    <citation type="submission" date="2016-10" db="EMBL/GenBank/DDBJ databases">
        <authorList>
            <person name="de Groot N.N."/>
        </authorList>
    </citation>
    <scope>NUCLEOTIDE SEQUENCE [LARGE SCALE GENOMIC DNA]</scope>
    <source>
        <strain evidence="5 6">DSM 23995</strain>
    </source>
</reference>
<evidence type="ECO:0000313" key="6">
    <source>
        <dbReference type="Proteomes" id="UP000199516"/>
    </source>
</evidence>
<dbReference type="SUPFAM" id="SSF51735">
    <property type="entry name" value="NAD(P)-binding Rossmann-fold domains"/>
    <property type="match status" value="1"/>
</dbReference>
<dbReference type="Pfam" id="PF00106">
    <property type="entry name" value="adh_short"/>
    <property type="match status" value="1"/>
</dbReference>
<dbReference type="AlphaFoldDB" id="A0A1I2BBH9"/>
<dbReference type="RefSeq" id="WP_245757817.1">
    <property type="nucleotide sequence ID" value="NZ_FONT01000002.1"/>
</dbReference>
<dbReference type="Gene3D" id="3.40.50.720">
    <property type="entry name" value="NAD(P)-binding Rossmann-like Domain"/>
    <property type="match status" value="1"/>
</dbReference>